<comment type="caution">
    <text evidence="4">The sequence shown here is derived from an EMBL/GenBank/DDBJ whole genome shotgun (WGS) entry which is preliminary data.</text>
</comment>
<reference evidence="4" key="1">
    <citation type="submission" date="2022-07" db="EMBL/GenBank/DDBJ databases">
        <authorList>
            <person name="Trinca V."/>
            <person name="Uliana J.V.C."/>
            <person name="Torres T.T."/>
            <person name="Ward R.J."/>
            <person name="Monesi N."/>
        </authorList>
    </citation>
    <scope>NUCLEOTIDE SEQUENCE</scope>
    <source>
        <strain evidence="4">HSMRA1968</strain>
        <tissue evidence="4">Whole embryos</tissue>
    </source>
</reference>
<dbReference type="GO" id="GO:0061632">
    <property type="term" value="F:RNA lariat debranching enzyme activator activity"/>
    <property type="evidence" value="ECO:0007669"/>
    <property type="project" value="TreeGrafter"/>
</dbReference>
<dbReference type="EMBL" id="WJQU01000002">
    <property type="protein sequence ID" value="KAJ6641197.1"/>
    <property type="molecule type" value="Genomic_DNA"/>
</dbReference>
<proteinExistence type="inferred from homology"/>
<dbReference type="AlphaFoldDB" id="A0A9Q0N023"/>
<name>A0A9Q0N023_9DIPT</name>
<feature type="domain" description="Cwf19-like protein C-terminal" evidence="2">
    <location>
        <begin position="417"/>
        <end position="494"/>
    </location>
</feature>
<dbReference type="Gene3D" id="3.30.428.10">
    <property type="entry name" value="HIT-like"/>
    <property type="match status" value="1"/>
</dbReference>
<dbReference type="Pfam" id="PF04677">
    <property type="entry name" value="CwfJ_C_1"/>
    <property type="match status" value="1"/>
</dbReference>
<comment type="similarity">
    <text evidence="1">Belongs to the CWF19 family.</text>
</comment>
<dbReference type="SUPFAM" id="SSF54197">
    <property type="entry name" value="HIT-like"/>
    <property type="match status" value="1"/>
</dbReference>
<dbReference type="PANTHER" id="PTHR12072">
    <property type="entry name" value="CWF19, CELL CYCLE CONTROL PROTEIN"/>
    <property type="match status" value="1"/>
</dbReference>
<dbReference type="InterPro" id="IPR006768">
    <property type="entry name" value="Cwf19-like_C_dom-1"/>
</dbReference>
<dbReference type="CDD" id="cd07380">
    <property type="entry name" value="MPP_CWF19_N"/>
    <property type="match status" value="1"/>
</dbReference>
<dbReference type="Proteomes" id="UP001151699">
    <property type="component" value="Chromosome B"/>
</dbReference>
<keyword evidence="5" id="KW-1185">Reference proteome</keyword>
<dbReference type="PANTHER" id="PTHR12072:SF4">
    <property type="entry name" value="CWF19-LIKE PROTEIN 1"/>
    <property type="match status" value="1"/>
</dbReference>
<evidence type="ECO:0000313" key="5">
    <source>
        <dbReference type="Proteomes" id="UP001151699"/>
    </source>
</evidence>
<dbReference type="GO" id="GO:0000398">
    <property type="term" value="P:mRNA splicing, via spliceosome"/>
    <property type="evidence" value="ECO:0007669"/>
    <property type="project" value="TreeGrafter"/>
</dbReference>
<evidence type="ECO:0000259" key="2">
    <source>
        <dbReference type="Pfam" id="PF04676"/>
    </source>
</evidence>
<evidence type="ECO:0000256" key="1">
    <source>
        <dbReference type="ARBA" id="ARBA00006795"/>
    </source>
</evidence>
<dbReference type="Pfam" id="PF04676">
    <property type="entry name" value="CwfJ_C_2"/>
    <property type="match status" value="1"/>
</dbReference>
<dbReference type="GO" id="GO:0071014">
    <property type="term" value="C:post-mRNA release spliceosomal complex"/>
    <property type="evidence" value="ECO:0007669"/>
    <property type="project" value="TreeGrafter"/>
</dbReference>
<gene>
    <name evidence="4" type="ORF">Bhyg_06132</name>
</gene>
<dbReference type="OrthoDB" id="444325at2759"/>
<evidence type="ECO:0000259" key="3">
    <source>
        <dbReference type="Pfam" id="PF04677"/>
    </source>
</evidence>
<feature type="domain" description="Cwf19-like C-terminal" evidence="3">
    <location>
        <begin position="279"/>
        <end position="396"/>
    </location>
</feature>
<protein>
    <submittedName>
        <fullName evidence="4">CWF19-like protein 1 like</fullName>
    </submittedName>
</protein>
<accession>A0A9Q0N023</accession>
<dbReference type="InterPro" id="IPR040194">
    <property type="entry name" value="Cwf19-like"/>
</dbReference>
<dbReference type="InterPro" id="IPR036265">
    <property type="entry name" value="HIT-like_sf"/>
</dbReference>
<organism evidence="4 5">
    <name type="scientific">Pseudolycoriella hygida</name>
    <dbReference type="NCBI Taxonomy" id="35572"/>
    <lineage>
        <taxon>Eukaryota</taxon>
        <taxon>Metazoa</taxon>
        <taxon>Ecdysozoa</taxon>
        <taxon>Arthropoda</taxon>
        <taxon>Hexapoda</taxon>
        <taxon>Insecta</taxon>
        <taxon>Pterygota</taxon>
        <taxon>Neoptera</taxon>
        <taxon>Endopterygota</taxon>
        <taxon>Diptera</taxon>
        <taxon>Nematocera</taxon>
        <taxon>Sciaroidea</taxon>
        <taxon>Sciaridae</taxon>
        <taxon>Pseudolycoriella</taxon>
    </lineage>
</organism>
<sequence length="495" mass="56760">MLLCVGDFFGENNDELIAFKNGNKVVPVPTYILGPNDESVSLEYQNLNEGEICSNLTYLGKRGLYTISSGIKIAYLSGIEGEKSDHSFDVEDVKAVRNSCFINKTSAGEYRGIDILLTSQWPFGVDNVGDQKTDKTTERHADSKLLSWLAREIKPRYHFAGMKGNYFERLPYRNSVGSNTQLELATRFIALADVGNTTKAKYIYALSIAPVDKMRLMDLIQKTTDETPCPYDSIDLMKDVATKSQDTSAQFFYDTNSFNDDGGNYNRKRKGLGFDEGKKRPKRVFDQEKCWFCLSSPSVEKHMVISVGDNFYLALAKGPVDETNILILSVTHIQSASLLTEEDWKELEKFKEALRKYFKSEKKVVTFFERNYKSSHLLINVVAVNEDLDWRIKHSFDDRAEEYNLNLETIPRLTEATQLPEKGPYFVAELPDNTTLMTRQMKQFPLHFGREVFCNSSLLNCEDKIDWRESVISKEEEIAMVKRFRDKFKPFDFTL</sequence>
<dbReference type="InterPro" id="IPR006767">
    <property type="entry name" value="Cwf19-like_C_dom-2"/>
</dbReference>
<evidence type="ECO:0000313" key="4">
    <source>
        <dbReference type="EMBL" id="KAJ6641197.1"/>
    </source>
</evidence>